<dbReference type="EMBL" id="CP025688">
    <property type="protein sequence ID" value="QAA22515.1"/>
    <property type="molecule type" value="Genomic_DNA"/>
</dbReference>
<organism evidence="1 4">
    <name type="scientific">Sporolactobacillus terrae</name>
    <dbReference type="NCBI Taxonomy" id="269673"/>
    <lineage>
        <taxon>Bacteria</taxon>
        <taxon>Bacillati</taxon>
        <taxon>Bacillota</taxon>
        <taxon>Bacilli</taxon>
        <taxon>Bacillales</taxon>
        <taxon>Sporolactobacillaceae</taxon>
        <taxon>Sporolactobacillus</taxon>
    </lineage>
</organism>
<dbReference type="Proteomes" id="UP000285882">
    <property type="component" value="Chromosome"/>
</dbReference>
<dbReference type="SFLD" id="SFLDG01129">
    <property type="entry name" value="C1.5:_HAD__Beta-PGM__Phosphata"/>
    <property type="match status" value="1"/>
</dbReference>
<dbReference type="GO" id="GO:0008967">
    <property type="term" value="F:phosphoglycolate phosphatase activity"/>
    <property type="evidence" value="ECO:0007669"/>
    <property type="project" value="TreeGrafter"/>
</dbReference>
<reference evidence="1 4" key="2">
    <citation type="submission" date="2019-09" db="EMBL/GenBank/DDBJ databases">
        <title>Complete genome sequence of Sporolactobacillus terrae 70-3.</title>
        <authorList>
            <person name="Tanaka N."/>
            <person name="Shiwa Y."/>
            <person name="Fujita N."/>
            <person name="Tanasupawat S."/>
        </authorList>
    </citation>
    <scope>NUCLEOTIDE SEQUENCE [LARGE SCALE GENOMIC DNA]</scope>
    <source>
        <strain evidence="1 4">70-3</strain>
    </source>
</reference>
<dbReference type="InterPro" id="IPR023214">
    <property type="entry name" value="HAD_sf"/>
</dbReference>
<dbReference type="SFLD" id="SFLDS00003">
    <property type="entry name" value="Haloacid_Dehalogenase"/>
    <property type="match status" value="1"/>
</dbReference>
<keyword evidence="3" id="KW-1185">Reference proteome</keyword>
<dbReference type="STRING" id="1449983.GCA_000647835_01039"/>
<dbReference type="GO" id="GO:0006281">
    <property type="term" value="P:DNA repair"/>
    <property type="evidence" value="ECO:0007669"/>
    <property type="project" value="TreeGrafter"/>
</dbReference>
<dbReference type="Gene3D" id="1.10.150.240">
    <property type="entry name" value="Putative phosphatase, domain 2"/>
    <property type="match status" value="1"/>
</dbReference>
<dbReference type="PANTHER" id="PTHR43434:SF1">
    <property type="entry name" value="PHOSPHOGLYCOLATE PHOSPHATASE"/>
    <property type="match status" value="1"/>
</dbReference>
<dbReference type="PANTHER" id="PTHR43434">
    <property type="entry name" value="PHOSPHOGLYCOLATE PHOSPHATASE"/>
    <property type="match status" value="1"/>
</dbReference>
<evidence type="ECO:0000313" key="1">
    <source>
        <dbReference type="EMBL" id="BBN98830.1"/>
    </source>
</evidence>
<dbReference type="InterPro" id="IPR041492">
    <property type="entry name" value="HAD_2"/>
</dbReference>
<dbReference type="Pfam" id="PF13419">
    <property type="entry name" value="HAD_2"/>
    <property type="match status" value="1"/>
</dbReference>
<reference evidence="2 3" key="1">
    <citation type="submission" date="2018-01" db="EMBL/GenBank/DDBJ databases">
        <title>Complete genome sequencing of Sporolactobacillus terrae DLG3.</title>
        <authorList>
            <person name="Nam Y.-D."/>
            <person name="Kang J."/>
            <person name="Chung W.-H."/>
        </authorList>
    </citation>
    <scope>NUCLEOTIDE SEQUENCE [LARGE SCALE GENOMIC DNA]</scope>
    <source>
        <strain evidence="2 3">DLG3</strain>
    </source>
</reference>
<dbReference type="InterPro" id="IPR006439">
    <property type="entry name" value="HAD-SF_hydro_IA"/>
</dbReference>
<gene>
    <name evidence="1" type="primary">ppaX_2</name>
    <name evidence="2" type="ORF">C0674_07685</name>
    <name evidence="1" type="ORF">St703_15350</name>
</gene>
<dbReference type="PRINTS" id="PR00413">
    <property type="entry name" value="HADHALOGNASE"/>
</dbReference>
<dbReference type="InterPro" id="IPR036412">
    <property type="entry name" value="HAD-like_sf"/>
</dbReference>
<dbReference type="Proteomes" id="UP000326951">
    <property type="component" value="Chromosome"/>
</dbReference>
<dbReference type="Gene3D" id="3.40.50.1000">
    <property type="entry name" value="HAD superfamily/HAD-like"/>
    <property type="match status" value="1"/>
</dbReference>
<dbReference type="NCBIfam" id="TIGR01549">
    <property type="entry name" value="HAD-SF-IA-v1"/>
    <property type="match status" value="1"/>
</dbReference>
<name>A0A410D8V2_9BACL</name>
<dbReference type="NCBIfam" id="TIGR01509">
    <property type="entry name" value="HAD-SF-IA-v3"/>
    <property type="match status" value="1"/>
</dbReference>
<proteinExistence type="predicted"/>
<dbReference type="EMBL" id="AP021853">
    <property type="protein sequence ID" value="BBN98830.1"/>
    <property type="molecule type" value="Genomic_DNA"/>
</dbReference>
<dbReference type="InterPro" id="IPR023198">
    <property type="entry name" value="PGP-like_dom2"/>
</dbReference>
<dbReference type="RefSeq" id="WP_128166711.1">
    <property type="nucleotide sequence ID" value="NZ_AP021853.1"/>
</dbReference>
<evidence type="ECO:0000313" key="2">
    <source>
        <dbReference type="EMBL" id="QAA22515.1"/>
    </source>
</evidence>
<dbReference type="AlphaFoldDB" id="A0A410D8V2"/>
<accession>A0A410D8V2</accession>
<evidence type="ECO:0000313" key="4">
    <source>
        <dbReference type="Proteomes" id="UP000326951"/>
    </source>
</evidence>
<evidence type="ECO:0000313" key="3">
    <source>
        <dbReference type="Proteomes" id="UP000285882"/>
    </source>
</evidence>
<protein>
    <submittedName>
        <fullName evidence="2">Phosphoglycolate phosphatase</fullName>
    </submittedName>
    <submittedName>
        <fullName evidence="1">Pyrophosphatase PpaX</fullName>
    </submittedName>
</protein>
<dbReference type="SUPFAM" id="SSF56784">
    <property type="entry name" value="HAD-like"/>
    <property type="match status" value="1"/>
</dbReference>
<dbReference type="InterPro" id="IPR050155">
    <property type="entry name" value="HAD-like_hydrolase_sf"/>
</dbReference>
<sequence length="217" mass="24508">MRLHNVLFDFDGTLANTLPLTVHAMKKVFKRFDSRTVTTDEVIAMFGPPEEKMISMNLTNQADVAEAVEFYFVIYEKQHDAYVEKNPEIFKLLHLLRERNINIGLITGKARRSYLISEKKLGFGGKFDSIITGDDVSVAKPDPEGINRTLKKFDALPEESIYIGDANGDTLAGKAAGIHTAAVQWLEMAQSSEFPAKPEFYWTKVEQFIAMLNNEIE</sequence>